<protein>
    <submittedName>
        <fullName evidence="1">Uncharacterized protein</fullName>
    </submittedName>
</protein>
<keyword evidence="2" id="KW-1185">Reference proteome</keyword>
<accession>A0A1D8UTE9</accession>
<dbReference type="InterPro" id="IPR019289">
    <property type="entry name" value="Phage_tail_E/E"/>
</dbReference>
<evidence type="ECO:0000313" key="1">
    <source>
        <dbReference type="EMBL" id="AOX16920.1"/>
    </source>
</evidence>
<dbReference type="STRING" id="153496.A0U89_06975"/>
<evidence type="ECO:0000313" key="2">
    <source>
        <dbReference type="Proteomes" id="UP000179145"/>
    </source>
</evidence>
<proteinExistence type="predicted"/>
<reference evidence="1 2" key="1">
    <citation type="journal article" date="2016" name="Microb. Cell Fact.">
        <title>Dissection of exopolysaccharide biosynthesis in Kozakia baliensis.</title>
        <authorList>
            <person name="Brandt J.U."/>
            <person name="Jakob F."/>
            <person name="Behr J."/>
            <person name="Geissler A.J."/>
            <person name="Vogel R.F."/>
        </authorList>
    </citation>
    <scope>NUCLEOTIDE SEQUENCE [LARGE SCALE GENOMIC DNA]</scope>
    <source>
        <strain evidence="1 2">DSM 14400</strain>
    </source>
</reference>
<sequence>MSEQKVKPKPEAILIIPLAEPITVKGANYTELTLKEPTGRAVLDAEKHLKGSSIGPSDLRLYSFTLVAAVSGVPFEVLRDNFPISVINEGTRYLQGFIEAGEPIGDSEPSA</sequence>
<organism evidence="1 2">
    <name type="scientific">Kozakia baliensis</name>
    <dbReference type="NCBI Taxonomy" id="153496"/>
    <lineage>
        <taxon>Bacteria</taxon>
        <taxon>Pseudomonadati</taxon>
        <taxon>Pseudomonadota</taxon>
        <taxon>Alphaproteobacteria</taxon>
        <taxon>Acetobacterales</taxon>
        <taxon>Acetobacteraceae</taxon>
        <taxon>Kozakia</taxon>
    </lineage>
</organism>
<dbReference type="EMBL" id="CP014674">
    <property type="protein sequence ID" value="AOX16920.1"/>
    <property type="molecule type" value="Genomic_DNA"/>
</dbReference>
<dbReference type="Proteomes" id="UP000179145">
    <property type="component" value="Chromosome"/>
</dbReference>
<dbReference type="KEGG" id="kba:A0U89_06975"/>
<gene>
    <name evidence="1" type="ORF">A0U89_06975</name>
</gene>
<name>A0A1D8UTE9_9PROT</name>
<dbReference type="RefSeq" id="WP_070402620.1">
    <property type="nucleotide sequence ID" value="NZ_BJVW01000003.1"/>
</dbReference>
<dbReference type="Pfam" id="PF10109">
    <property type="entry name" value="Phage_TAC_7"/>
    <property type="match status" value="1"/>
</dbReference>
<dbReference type="AlphaFoldDB" id="A0A1D8UTE9"/>